<protein>
    <submittedName>
        <fullName evidence="2">PAS domain-containing protein</fullName>
    </submittedName>
</protein>
<dbReference type="RefSeq" id="WP_211940413.1">
    <property type="nucleotide sequence ID" value="NZ_CP073078.1"/>
</dbReference>
<dbReference type="AlphaFoldDB" id="A0A975IWR9"/>
<dbReference type="Pfam" id="PF08448">
    <property type="entry name" value="PAS_4"/>
    <property type="match status" value="1"/>
</dbReference>
<organism evidence="2 3">
    <name type="scientific">Phenylobacterium montanum</name>
    <dbReference type="NCBI Taxonomy" id="2823693"/>
    <lineage>
        <taxon>Bacteria</taxon>
        <taxon>Pseudomonadati</taxon>
        <taxon>Pseudomonadota</taxon>
        <taxon>Alphaproteobacteria</taxon>
        <taxon>Caulobacterales</taxon>
        <taxon>Caulobacteraceae</taxon>
        <taxon>Phenylobacterium</taxon>
    </lineage>
</organism>
<evidence type="ECO:0000313" key="3">
    <source>
        <dbReference type="Proteomes" id="UP000676409"/>
    </source>
</evidence>
<dbReference type="KEGG" id="caul:KCG34_11115"/>
<dbReference type="InterPro" id="IPR013656">
    <property type="entry name" value="PAS_4"/>
</dbReference>
<dbReference type="EMBL" id="CP073078">
    <property type="protein sequence ID" value="QUD90362.1"/>
    <property type="molecule type" value="Genomic_DNA"/>
</dbReference>
<reference evidence="2" key="1">
    <citation type="submission" date="2021-04" db="EMBL/GenBank/DDBJ databases">
        <title>The complete genome sequence of Caulobacter sp. S6.</title>
        <authorList>
            <person name="Tang Y."/>
            <person name="Ouyang W."/>
            <person name="Liu Q."/>
            <person name="Huang B."/>
            <person name="Guo Z."/>
            <person name="Lei P."/>
        </authorList>
    </citation>
    <scope>NUCLEOTIDE SEQUENCE</scope>
    <source>
        <strain evidence="2">S6</strain>
    </source>
</reference>
<evidence type="ECO:0000259" key="1">
    <source>
        <dbReference type="Pfam" id="PF08448"/>
    </source>
</evidence>
<keyword evidence="3" id="KW-1185">Reference proteome</keyword>
<name>A0A975IWR9_9CAUL</name>
<gene>
    <name evidence="2" type="ORF">KCG34_11115</name>
</gene>
<dbReference type="Proteomes" id="UP000676409">
    <property type="component" value="Chromosome"/>
</dbReference>
<dbReference type="Gene3D" id="3.30.450.20">
    <property type="entry name" value="PAS domain"/>
    <property type="match status" value="1"/>
</dbReference>
<evidence type="ECO:0000313" key="2">
    <source>
        <dbReference type="EMBL" id="QUD90362.1"/>
    </source>
</evidence>
<dbReference type="SUPFAM" id="SSF55785">
    <property type="entry name" value="PYP-like sensor domain (PAS domain)"/>
    <property type="match status" value="1"/>
</dbReference>
<proteinExistence type="predicted"/>
<feature type="domain" description="PAS fold-4" evidence="1">
    <location>
        <begin position="83"/>
        <end position="200"/>
    </location>
</feature>
<accession>A0A975IWR9</accession>
<dbReference type="InterPro" id="IPR035965">
    <property type="entry name" value="PAS-like_dom_sf"/>
</dbReference>
<sequence length="208" mass="23185">MNRAKDAIFVAQALLDELGADACRIAAERAAALVRDGDTTDAHFWSQVAAAARVLSASPRPQLPPARRRQIMVQDRQFRQSFKVSPNAYLLLTSDLVIADANPAYMKATMTTEEIRGYGLFEIFPDNPAAPEANAVLNLRGSLERVLRTGKADLMAVQRYDVRGLDRLFEERWWEPSNCPIPNDDGRPELILHHVRDVTAHASPAIRI</sequence>